<evidence type="ECO:0000256" key="2">
    <source>
        <dbReference type="SAM" id="SignalP"/>
    </source>
</evidence>
<dbReference type="RefSeq" id="WP_201658952.1">
    <property type="nucleotide sequence ID" value="NZ_CAJHCS010000032.1"/>
</dbReference>
<feature type="signal peptide" evidence="2">
    <location>
        <begin position="1"/>
        <end position="26"/>
    </location>
</feature>
<comment type="caution">
    <text evidence="3">The sequence shown here is derived from an EMBL/GenBank/DDBJ whole genome shotgun (WGS) entry which is preliminary data.</text>
</comment>
<feature type="chain" id="PRO_5045885099" evidence="2">
    <location>
        <begin position="27"/>
        <end position="64"/>
    </location>
</feature>
<proteinExistence type="predicted"/>
<reference evidence="3 4" key="1">
    <citation type="submission" date="2024-01" db="EMBL/GenBank/DDBJ databases">
        <title>The diversity of rhizobia nodulating Mimosa spp. in eleven states of Brazil covering several biomes is determined by host plant, location, and edaphic factors.</title>
        <authorList>
            <person name="Rouws L."/>
            <person name="Barauna A."/>
            <person name="Beukes C."/>
            <person name="De Faria S.M."/>
            <person name="Gross E."/>
            <person name="Dos Reis Junior F.B."/>
            <person name="Simon M."/>
            <person name="Maluk M."/>
            <person name="Odee D.W."/>
            <person name="Kenicer G."/>
            <person name="Young J.P.W."/>
            <person name="Reis V.M."/>
            <person name="Zilli J."/>
            <person name="James E.K."/>
        </authorList>
    </citation>
    <scope>NUCLEOTIDE SEQUENCE [LARGE SCALE GENOMIC DNA]</scope>
    <source>
        <strain evidence="3 4">JPY77</strain>
    </source>
</reference>
<sequence>MIFQRTFVVGGLAIPTVFLFIQDAFAQSEASQNIESDLIPEAQRKNRRAKRNTGACQAETAHPG</sequence>
<name>A0ABU9QL78_9BURK</name>
<protein>
    <submittedName>
        <fullName evidence="3">Uncharacterized protein</fullName>
    </submittedName>
</protein>
<dbReference type="EMBL" id="JAZHGC010000034">
    <property type="protein sequence ID" value="MEM5290248.1"/>
    <property type="molecule type" value="Genomic_DNA"/>
</dbReference>
<evidence type="ECO:0000313" key="3">
    <source>
        <dbReference type="EMBL" id="MEM5290248.1"/>
    </source>
</evidence>
<keyword evidence="2" id="KW-0732">Signal</keyword>
<evidence type="ECO:0000256" key="1">
    <source>
        <dbReference type="SAM" id="MobiDB-lite"/>
    </source>
</evidence>
<organism evidence="3 4">
    <name type="scientific">Paraburkholderia sabiae</name>
    <dbReference type="NCBI Taxonomy" id="273251"/>
    <lineage>
        <taxon>Bacteria</taxon>
        <taxon>Pseudomonadati</taxon>
        <taxon>Pseudomonadota</taxon>
        <taxon>Betaproteobacteria</taxon>
        <taxon>Burkholderiales</taxon>
        <taxon>Burkholderiaceae</taxon>
        <taxon>Paraburkholderia</taxon>
    </lineage>
</organism>
<feature type="region of interest" description="Disordered" evidence="1">
    <location>
        <begin position="36"/>
        <end position="64"/>
    </location>
</feature>
<accession>A0ABU9QL78</accession>
<gene>
    <name evidence="3" type="ORF">V4C55_31440</name>
</gene>
<evidence type="ECO:0000313" key="4">
    <source>
        <dbReference type="Proteomes" id="UP001494588"/>
    </source>
</evidence>
<dbReference type="Proteomes" id="UP001494588">
    <property type="component" value="Unassembled WGS sequence"/>
</dbReference>
<keyword evidence="4" id="KW-1185">Reference proteome</keyword>